<reference evidence="2" key="1">
    <citation type="journal article" date="2023" name="Mol. Biol. Evol.">
        <title>Third-Generation Sequencing Reveals the Adaptive Role of the Epigenome in Three Deep-Sea Polychaetes.</title>
        <authorList>
            <person name="Perez M."/>
            <person name="Aroh O."/>
            <person name="Sun Y."/>
            <person name="Lan Y."/>
            <person name="Juniper S.K."/>
            <person name="Young C.R."/>
            <person name="Angers B."/>
            <person name="Qian P.Y."/>
        </authorList>
    </citation>
    <scope>NUCLEOTIDE SEQUENCE</scope>
    <source>
        <strain evidence="2">P08H-3</strain>
    </source>
</reference>
<dbReference type="Proteomes" id="UP001208570">
    <property type="component" value="Unassembled WGS sequence"/>
</dbReference>
<evidence type="ECO:0000313" key="3">
    <source>
        <dbReference type="Proteomes" id="UP001208570"/>
    </source>
</evidence>
<dbReference type="AlphaFoldDB" id="A0AAD9J063"/>
<proteinExistence type="predicted"/>
<feature type="signal peptide" evidence="1">
    <location>
        <begin position="1"/>
        <end position="20"/>
    </location>
</feature>
<comment type="caution">
    <text evidence="2">The sequence shown here is derived from an EMBL/GenBank/DDBJ whole genome shotgun (WGS) entry which is preliminary data.</text>
</comment>
<name>A0AAD9J063_9ANNE</name>
<feature type="chain" id="PRO_5042274051" evidence="1">
    <location>
        <begin position="21"/>
        <end position="154"/>
    </location>
</feature>
<protein>
    <submittedName>
        <fullName evidence="2">Uncharacterized protein</fullName>
    </submittedName>
</protein>
<accession>A0AAD9J063</accession>
<evidence type="ECO:0000313" key="2">
    <source>
        <dbReference type="EMBL" id="KAK2143240.1"/>
    </source>
</evidence>
<evidence type="ECO:0000256" key="1">
    <source>
        <dbReference type="SAM" id="SignalP"/>
    </source>
</evidence>
<keyword evidence="3" id="KW-1185">Reference proteome</keyword>
<gene>
    <name evidence="2" type="ORF">LSH36_860g00001</name>
</gene>
<organism evidence="2 3">
    <name type="scientific">Paralvinella palmiformis</name>
    <dbReference type="NCBI Taxonomy" id="53620"/>
    <lineage>
        <taxon>Eukaryota</taxon>
        <taxon>Metazoa</taxon>
        <taxon>Spiralia</taxon>
        <taxon>Lophotrochozoa</taxon>
        <taxon>Annelida</taxon>
        <taxon>Polychaeta</taxon>
        <taxon>Sedentaria</taxon>
        <taxon>Canalipalpata</taxon>
        <taxon>Terebellida</taxon>
        <taxon>Terebelliformia</taxon>
        <taxon>Alvinellidae</taxon>
        <taxon>Paralvinella</taxon>
    </lineage>
</organism>
<keyword evidence="1" id="KW-0732">Signal</keyword>
<dbReference type="EMBL" id="JAODUP010000860">
    <property type="protein sequence ID" value="KAK2143240.1"/>
    <property type="molecule type" value="Genomic_DNA"/>
</dbReference>
<sequence>MFSYWTAVAVLTSLTLTAEARPHTSERSIGSKDGSSLANVMMEAGDADTAILNQQTSDTLLGLVLAGLSASSPKGSSPVHRQWEFLGTADVQDREHHLSDGKAPRMLTRRGDLSERVRGKRLENPSFALDAISCCKGDIFCMLRADCLHEDYPY</sequence>